<dbReference type="SUPFAM" id="SSF54001">
    <property type="entry name" value="Cysteine proteinases"/>
    <property type="match status" value="1"/>
</dbReference>
<keyword evidence="2" id="KW-0378">Hydrolase</keyword>
<dbReference type="InterPro" id="IPR002931">
    <property type="entry name" value="Transglutaminase-like"/>
</dbReference>
<sequence length="271" mass="30047">MLIEAGFDIAFECPAPTPMLLQLRVHPTRDADLLTPDRIVSEPRLPMREYLDQFGNRVTRVEVPAGLVTFSNRFVIHDSGLPDATPPDVGTTPIADLPDDALLFLLSSRYCDSDKLADFAWSQFGRNAGGARCMRAISDFAHEKIRFDYKQARSTRAASDSMHEGVGVCRDFAHLAIALCRCMNMPARYCTGYLGDIGVPPDVNPGDFSGWAEVFLDGRWWTLDARHNHPRIGRIVMGRGRDAADVAMSTAFGVANLKRFVVVTDEKTEGR</sequence>
<dbReference type="AlphaFoldDB" id="A0A366FDS1"/>
<dbReference type="Gene3D" id="3.10.620.30">
    <property type="match status" value="1"/>
</dbReference>
<dbReference type="PANTHER" id="PTHR33490">
    <property type="entry name" value="BLR5614 PROTEIN-RELATED"/>
    <property type="match status" value="1"/>
</dbReference>
<dbReference type="GO" id="GO:0008233">
    <property type="term" value="F:peptidase activity"/>
    <property type="evidence" value="ECO:0007669"/>
    <property type="project" value="UniProtKB-KW"/>
</dbReference>
<dbReference type="Proteomes" id="UP000253529">
    <property type="component" value="Unassembled WGS sequence"/>
</dbReference>
<dbReference type="PANTHER" id="PTHR33490:SF12">
    <property type="entry name" value="BLL5557 PROTEIN"/>
    <property type="match status" value="1"/>
</dbReference>
<dbReference type="Gene3D" id="2.60.40.2250">
    <property type="match status" value="1"/>
</dbReference>
<evidence type="ECO:0000259" key="1">
    <source>
        <dbReference type="SMART" id="SM00460"/>
    </source>
</evidence>
<name>A0A366FDS1_9HYPH</name>
<accession>A0A366FDS1</accession>
<protein>
    <submittedName>
        <fullName evidence="2">Transglutaminase-like putative cysteine protease</fullName>
    </submittedName>
</protein>
<evidence type="ECO:0000313" key="2">
    <source>
        <dbReference type="EMBL" id="RBP12823.1"/>
    </source>
</evidence>
<dbReference type="InterPro" id="IPR038765">
    <property type="entry name" value="Papain-like_cys_pep_sf"/>
</dbReference>
<evidence type="ECO:0000313" key="3">
    <source>
        <dbReference type="Proteomes" id="UP000253529"/>
    </source>
</evidence>
<dbReference type="SMART" id="SM00460">
    <property type="entry name" value="TGc"/>
    <property type="match status" value="1"/>
</dbReference>
<dbReference type="GO" id="GO:0006508">
    <property type="term" value="P:proteolysis"/>
    <property type="evidence" value="ECO:0007669"/>
    <property type="project" value="UniProtKB-KW"/>
</dbReference>
<dbReference type="Pfam" id="PF01841">
    <property type="entry name" value="Transglut_core"/>
    <property type="match status" value="1"/>
</dbReference>
<feature type="domain" description="Transglutaminase-like" evidence="1">
    <location>
        <begin position="161"/>
        <end position="227"/>
    </location>
</feature>
<keyword evidence="2" id="KW-0645">Protease</keyword>
<proteinExistence type="predicted"/>
<dbReference type="OrthoDB" id="5438043at2"/>
<comment type="caution">
    <text evidence="2">The sequence shown here is derived from an EMBL/GenBank/DDBJ whole genome shotgun (WGS) entry which is preliminary data.</text>
</comment>
<reference evidence="2 3" key="1">
    <citation type="submission" date="2018-06" db="EMBL/GenBank/DDBJ databases">
        <title>Genomic Encyclopedia of Type Strains, Phase IV (KMG-IV): sequencing the most valuable type-strain genomes for metagenomic binning, comparative biology and taxonomic classification.</title>
        <authorList>
            <person name="Goeker M."/>
        </authorList>
    </citation>
    <scope>NUCLEOTIDE SEQUENCE [LARGE SCALE GENOMIC DNA]</scope>
    <source>
        <strain evidence="2 3">DSM 24875</strain>
    </source>
</reference>
<gene>
    <name evidence="2" type="ORF">DFR50_11312</name>
</gene>
<organism evidence="2 3">
    <name type="scientific">Roseiarcus fermentans</name>
    <dbReference type="NCBI Taxonomy" id="1473586"/>
    <lineage>
        <taxon>Bacteria</taxon>
        <taxon>Pseudomonadati</taxon>
        <taxon>Pseudomonadota</taxon>
        <taxon>Alphaproteobacteria</taxon>
        <taxon>Hyphomicrobiales</taxon>
        <taxon>Roseiarcaceae</taxon>
        <taxon>Roseiarcus</taxon>
    </lineage>
</organism>
<dbReference type="EMBL" id="QNRK01000013">
    <property type="protein sequence ID" value="RBP12823.1"/>
    <property type="molecule type" value="Genomic_DNA"/>
</dbReference>
<keyword evidence="3" id="KW-1185">Reference proteome</keyword>
<dbReference type="RefSeq" id="WP_113889673.1">
    <property type="nucleotide sequence ID" value="NZ_QNRK01000013.1"/>
</dbReference>